<name>A0A8H9GC08_9MICO</name>
<evidence type="ECO:0000256" key="2">
    <source>
        <dbReference type="SAM" id="Phobius"/>
    </source>
</evidence>
<evidence type="ECO:0000313" key="4">
    <source>
        <dbReference type="EMBL" id="GGL09331.1"/>
    </source>
</evidence>
<evidence type="ECO:0000259" key="3">
    <source>
        <dbReference type="Pfam" id="PF03703"/>
    </source>
</evidence>
<evidence type="ECO:0000313" key="5">
    <source>
        <dbReference type="Proteomes" id="UP000648535"/>
    </source>
</evidence>
<keyword evidence="2" id="KW-1133">Transmembrane helix</keyword>
<feature type="domain" description="YdbS-like PH" evidence="3">
    <location>
        <begin position="76"/>
        <end position="145"/>
    </location>
</feature>
<dbReference type="AlphaFoldDB" id="A0A8H9GC08"/>
<dbReference type="InterPro" id="IPR005182">
    <property type="entry name" value="YdbS-like_PH"/>
</dbReference>
<sequence length="187" mass="20662">MHEGMTAEPPPERVVARLRPHARRLVRPAVFVVLVTAAGGFGFGVFRAQLAWLNVVVAVVVLLLLVVGGVVPLVRWMSQRYVVTTRRLVVVHGLGTRTRRELLHARGYDVTVRRRGLQGVFRSGDVLVFPGDDPVAVLADVPHADLVVAVLHDLVEAHEARRRHREPDWDEIVGGGAERPPWGDVRG</sequence>
<comment type="caution">
    <text evidence="4">The sequence shown here is derived from an EMBL/GenBank/DDBJ whole genome shotgun (WGS) entry which is preliminary data.</text>
</comment>
<feature type="transmembrane region" description="Helical" evidence="2">
    <location>
        <begin position="25"/>
        <end position="46"/>
    </location>
</feature>
<protein>
    <recommendedName>
        <fullName evidence="3">YdbS-like PH domain-containing protein</fullName>
    </recommendedName>
</protein>
<dbReference type="EMBL" id="BMOI01000014">
    <property type="protein sequence ID" value="GGL09331.1"/>
    <property type="molecule type" value="Genomic_DNA"/>
</dbReference>
<dbReference type="Pfam" id="PF03703">
    <property type="entry name" value="bPH_2"/>
    <property type="match status" value="1"/>
</dbReference>
<feature type="region of interest" description="Disordered" evidence="1">
    <location>
        <begin position="168"/>
        <end position="187"/>
    </location>
</feature>
<reference evidence="4" key="2">
    <citation type="submission" date="2020-09" db="EMBL/GenBank/DDBJ databases">
        <authorList>
            <person name="Sun Q."/>
            <person name="Ohkuma M."/>
        </authorList>
    </citation>
    <scope>NUCLEOTIDE SEQUENCE</scope>
    <source>
        <strain evidence="4">JCM 1480</strain>
    </source>
</reference>
<accession>A0A8H9GC08</accession>
<keyword evidence="2" id="KW-0472">Membrane</keyword>
<organism evidence="4 5">
    <name type="scientific">Curtobacterium luteum</name>
    <dbReference type="NCBI Taxonomy" id="33881"/>
    <lineage>
        <taxon>Bacteria</taxon>
        <taxon>Bacillati</taxon>
        <taxon>Actinomycetota</taxon>
        <taxon>Actinomycetes</taxon>
        <taxon>Micrococcales</taxon>
        <taxon>Microbacteriaceae</taxon>
        <taxon>Curtobacterium</taxon>
    </lineage>
</organism>
<gene>
    <name evidence="4" type="ORF">GCM10009769_29230</name>
</gene>
<keyword evidence="2" id="KW-0812">Transmembrane</keyword>
<evidence type="ECO:0000256" key="1">
    <source>
        <dbReference type="SAM" id="MobiDB-lite"/>
    </source>
</evidence>
<dbReference type="Proteomes" id="UP000648535">
    <property type="component" value="Unassembled WGS sequence"/>
</dbReference>
<proteinExistence type="predicted"/>
<feature type="transmembrane region" description="Helical" evidence="2">
    <location>
        <begin position="52"/>
        <end position="77"/>
    </location>
</feature>
<reference evidence="4" key="1">
    <citation type="journal article" date="2014" name="Int. J. Syst. Evol. Microbiol.">
        <title>Complete genome sequence of Corynebacterium casei LMG S-19264T (=DSM 44701T), isolated from a smear-ripened cheese.</title>
        <authorList>
            <consortium name="US DOE Joint Genome Institute (JGI-PGF)"/>
            <person name="Walter F."/>
            <person name="Albersmeier A."/>
            <person name="Kalinowski J."/>
            <person name="Ruckert C."/>
        </authorList>
    </citation>
    <scope>NUCLEOTIDE SEQUENCE</scope>
    <source>
        <strain evidence="4">JCM 1480</strain>
    </source>
</reference>